<evidence type="ECO:0000313" key="2">
    <source>
        <dbReference type="Proteomes" id="UP001144341"/>
    </source>
</evidence>
<name>A0ABT4KX30_9SPHI</name>
<organism evidence="1 2">
    <name type="scientific">Pedobacter rhodius</name>
    <dbReference type="NCBI Taxonomy" id="3004098"/>
    <lineage>
        <taxon>Bacteria</taxon>
        <taxon>Pseudomonadati</taxon>
        <taxon>Bacteroidota</taxon>
        <taxon>Sphingobacteriia</taxon>
        <taxon>Sphingobacteriales</taxon>
        <taxon>Sphingobacteriaceae</taxon>
        <taxon>Pedobacter</taxon>
    </lineage>
</organism>
<keyword evidence="2" id="KW-1185">Reference proteome</keyword>
<dbReference type="EMBL" id="JAPWGL010000002">
    <property type="protein sequence ID" value="MCZ4223459.1"/>
    <property type="molecule type" value="Genomic_DNA"/>
</dbReference>
<comment type="caution">
    <text evidence="1">The sequence shown here is derived from an EMBL/GenBank/DDBJ whole genome shotgun (WGS) entry which is preliminary data.</text>
</comment>
<reference evidence="1" key="1">
    <citation type="submission" date="2022-12" db="EMBL/GenBank/DDBJ databases">
        <title>Genome sequence of SJ11.</title>
        <authorList>
            <person name="Woo H."/>
        </authorList>
    </citation>
    <scope>NUCLEOTIDE SEQUENCE</scope>
    <source>
        <strain evidence="1">SJ11</strain>
    </source>
</reference>
<protein>
    <submittedName>
        <fullName evidence="1">Uncharacterized protein</fullName>
    </submittedName>
</protein>
<accession>A0ABT4KX30</accession>
<dbReference type="Proteomes" id="UP001144341">
    <property type="component" value="Unassembled WGS sequence"/>
</dbReference>
<sequence>MALKHYNVRDHVIIQLHHVAATLSKIQISGAIIIHKHHKVYCLIGKHSFFHQWLPSASLNGTVGLVETPTPILPSATK</sequence>
<proteinExistence type="predicted"/>
<evidence type="ECO:0000313" key="1">
    <source>
        <dbReference type="EMBL" id="MCZ4223459.1"/>
    </source>
</evidence>
<gene>
    <name evidence="1" type="ORF">O0931_09135</name>
</gene>
<dbReference type="RefSeq" id="WP_269415252.1">
    <property type="nucleotide sequence ID" value="NZ_JAPWGL010000002.1"/>
</dbReference>